<dbReference type="Proteomes" id="UP000093898">
    <property type="component" value="Unassembled WGS sequence"/>
</dbReference>
<dbReference type="EMBL" id="LZLC01000260">
    <property type="protein sequence ID" value="OBJ35717.1"/>
    <property type="molecule type" value="Genomic_DNA"/>
</dbReference>
<gene>
    <name evidence="1" type="ORF">A5630_08935</name>
</gene>
<evidence type="ECO:0000313" key="1">
    <source>
        <dbReference type="EMBL" id="OBJ35717.1"/>
    </source>
</evidence>
<proteinExistence type="predicted"/>
<comment type="caution">
    <text evidence="1">The sequence shown here is derived from an EMBL/GenBank/DDBJ whole genome shotgun (WGS) entry which is preliminary data.</text>
</comment>
<name>A0A1A3GI48_MYCMU</name>
<reference evidence="1 2" key="1">
    <citation type="submission" date="2016-06" db="EMBL/GenBank/DDBJ databases">
        <authorList>
            <person name="Kjaerup R.B."/>
            <person name="Dalgaard T.S."/>
            <person name="Juul-Madsen H.R."/>
        </authorList>
    </citation>
    <scope>NUCLEOTIDE SEQUENCE [LARGE SCALE GENOMIC DNA]</scope>
    <source>
        <strain evidence="1 2">1127319.6</strain>
    </source>
</reference>
<dbReference type="AlphaFoldDB" id="A0A1A3GI48"/>
<sequence>MIYSRDSPSKDGPELVFRLWEIKKHDGDKKVSATIRRASKQLRSRGGEYLAKLAGPETIAEGGALGDLYANVVEMWADHSARSGVGVSVGTSSDRIPNGPRSFGSIARQFPDYSEPGQREALVVAIPDFPGFANRVKEIVWSGL</sequence>
<organism evidence="1 2">
    <name type="scientific">Mycolicibacterium mucogenicum</name>
    <name type="common">Mycobacterium mucogenicum</name>
    <dbReference type="NCBI Taxonomy" id="56689"/>
    <lineage>
        <taxon>Bacteria</taxon>
        <taxon>Bacillati</taxon>
        <taxon>Actinomycetota</taxon>
        <taxon>Actinomycetes</taxon>
        <taxon>Mycobacteriales</taxon>
        <taxon>Mycobacteriaceae</taxon>
        <taxon>Mycolicibacterium</taxon>
    </lineage>
</organism>
<accession>A0A1A3GI48</accession>
<protein>
    <submittedName>
        <fullName evidence="1">Uncharacterized protein</fullName>
    </submittedName>
</protein>
<evidence type="ECO:0000313" key="2">
    <source>
        <dbReference type="Proteomes" id="UP000093898"/>
    </source>
</evidence>